<feature type="site" description="Transition state stabilizer" evidence="7">
    <location>
        <position position="76"/>
    </location>
</feature>
<evidence type="ECO:0000256" key="7">
    <source>
        <dbReference type="HAMAP-Rule" id="MF_00218"/>
    </source>
</evidence>
<dbReference type="PROSITE" id="PS00906">
    <property type="entry name" value="UROD_1"/>
    <property type="match status" value="1"/>
</dbReference>
<evidence type="ECO:0000256" key="1">
    <source>
        <dbReference type="ARBA" id="ARBA00004804"/>
    </source>
</evidence>
<evidence type="ECO:0000256" key="8">
    <source>
        <dbReference type="RuleBase" id="RU000554"/>
    </source>
</evidence>
<evidence type="ECO:0000256" key="2">
    <source>
        <dbReference type="ARBA" id="ARBA00009935"/>
    </source>
</evidence>
<evidence type="ECO:0000256" key="3">
    <source>
        <dbReference type="ARBA" id="ARBA00012288"/>
    </source>
</evidence>
<comment type="similarity">
    <text evidence="2 7 9">Belongs to the uroporphyrinogen decarboxylase family.</text>
</comment>
<evidence type="ECO:0000256" key="9">
    <source>
        <dbReference type="RuleBase" id="RU004169"/>
    </source>
</evidence>
<sequence length="352" mass="38474">MTNPRKLIVRALAGEKTERPPIWLMRQAGRYLPEYHTTRQAAGGMLGLCTSPDHAVEVTLQPIHWFHLDGAIIFADLPQIAAALGQTLEYRSDEGPALSPAIRSTSDIKQCLELGRLHEELAPVYETARLLSEALPSDVGLIGYAGAPWTIATYMVEGSASASSNHAAVKHWAFNDPDGFQTLIDMLTTAVIEYLEHQIDAGVEAVQLFDSWAGILPEPHFKRWCVEPVAKIVAALHLSRPATPVIAFPRGAGLLYDGYAEATRADCIGLDTTVPLSWAAEKLQRGLGRCIQGNLDPQMLLIGGRPMEIEVDRILSATSKGPFVFNLGHGIMKTTPPAHVGDLVRQVREWRP</sequence>
<dbReference type="Gene3D" id="3.20.20.210">
    <property type="match status" value="1"/>
</dbReference>
<dbReference type="SUPFAM" id="SSF51726">
    <property type="entry name" value="UROD/MetE-like"/>
    <property type="match status" value="1"/>
</dbReference>
<name>A0AAU7S636_9HYPH</name>
<keyword evidence="11" id="KW-0614">Plasmid</keyword>
<feature type="domain" description="Uroporphyrinogen decarboxylase (URO-D)" evidence="10">
    <location>
        <begin position="21"/>
        <end position="30"/>
    </location>
</feature>
<dbReference type="NCBIfam" id="TIGR01464">
    <property type="entry name" value="hemE"/>
    <property type="match status" value="1"/>
</dbReference>
<feature type="binding site" evidence="7">
    <location>
        <position position="329"/>
    </location>
    <ligand>
        <name>substrate</name>
    </ligand>
</feature>
<dbReference type="HAMAP" id="MF_00218">
    <property type="entry name" value="URO_D"/>
    <property type="match status" value="1"/>
</dbReference>
<dbReference type="EMBL" id="CP157963">
    <property type="protein sequence ID" value="XBT97798.1"/>
    <property type="molecule type" value="Genomic_DNA"/>
</dbReference>
<dbReference type="GO" id="GO:0004853">
    <property type="term" value="F:uroporphyrinogen decarboxylase activity"/>
    <property type="evidence" value="ECO:0007669"/>
    <property type="project" value="UniProtKB-UniRule"/>
</dbReference>
<comment type="pathway">
    <text evidence="1 7 8">Porphyrin-containing compound metabolism; protoporphyrin-IX biosynthesis; coproporphyrinogen-III from 5-aminolevulinate: step 4/4.</text>
</comment>
<comment type="catalytic activity">
    <reaction evidence="7 8">
        <text>uroporphyrinogen III + 4 H(+) = coproporphyrinogen III + 4 CO2</text>
        <dbReference type="Rhea" id="RHEA:19865"/>
        <dbReference type="ChEBI" id="CHEBI:15378"/>
        <dbReference type="ChEBI" id="CHEBI:16526"/>
        <dbReference type="ChEBI" id="CHEBI:57308"/>
        <dbReference type="ChEBI" id="CHEBI:57309"/>
        <dbReference type="EC" id="4.1.1.37"/>
    </reaction>
</comment>
<dbReference type="InterPro" id="IPR000257">
    <property type="entry name" value="Uroporphyrinogen_deCOase"/>
</dbReference>
<keyword evidence="7" id="KW-0963">Cytoplasm</keyword>
<feature type="binding site" evidence="7">
    <location>
        <position position="154"/>
    </location>
    <ligand>
        <name>substrate</name>
    </ligand>
</feature>
<dbReference type="PANTHER" id="PTHR21091:SF169">
    <property type="entry name" value="UROPORPHYRINOGEN DECARBOXYLASE"/>
    <property type="match status" value="1"/>
</dbReference>
<dbReference type="CDD" id="cd00717">
    <property type="entry name" value="URO-D"/>
    <property type="match status" value="1"/>
</dbReference>
<comment type="subunit">
    <text evidence="7">Homodimer.</text>
</comment>
<geneLocation type="plasmid" evidence="11">
    <name>unnamed3</name>
</geneLocation>
<evidence type="ECO:0000256" key="6">
    <source>
        <dbReference type="ARBA" id="ARBA00023244"/>
    </source>
</evidence>
<dbReference type="AlphaFoldDB" id="A0AAU7S636"/>
<gene>
    <name evidence="7 11" type="primary">hemE</name>
    <name evidence="11" type="ORF">ABM479_33420</name>
</gene>
<keyword evidence="6 7" id="KW-0627">Porphyrin biosynthesis</keyword>
<dbReference type="PANTHER" id="PTHR21091">
    <property type="entry name" value="METHYLTETRAHYDROFOLATE:HOMOCYSTEINE METHYLTRANSFERASE RELATED"/>
    <property type="match status" value="1"/>
</dbReference>
<comment type="subcellular location">
    <subcellularLocation>
        <location evidence="7">Cytoplasm</location>
    </subcellularLocation>
</comment>
<feature type="binding site" evidence="7">
    <location>
        <position position="211"/>
    </location>
    <ligand>
        <name>substrate</name>
    </ligand>
</feature>
<comment type="caution">
    <text evidence="7">Lacks conserved residue(s) required for the propagation of feature annotation.</text>
</comment>
<feature type="binding site" evidence="7">
    <location>
        <position position="76"/>
    </location>
    <ligand>
        <name>substrate</name>
    </ligand>
</feature>
<dbReference type="EC" id="4.1.1.37" evidence="3 7"/>
<keyword evidence="5 7" id="KW-0456">Lyase</keyword>
<dbReference type="RefSeq" id="WP_349963038.1">
    <property type="nucleotide sequence ID" value="NZ_CP157963.1"/>
</dbReference>
<protein>
    <recommendedName>
        <fullName evidence="3 7">Uroporphyrinogen decarboxylase</fullName>
        <shortName evidence="7">UPD</shortName>
        <shortName evidence="7">URO-D</shortName>
        <ecNumber evidence="3 7">4.1.1.37</ecNumber>
    </recommendedName>
</protein>
<evidence type="ECO:0000259" key="10">
    <source>
        <dbReference type="PROSITE" id="PS00906"/>
    </source>
</evidence>
<evidence type="ECO:0000256" key="5">
    <source>
        <dbReference type="ARBA" id="ARBA00023239"/>
    </source>
</evidence>
<accession>A0AAU7S636</accession>
<organism evidence="11">
    <name type="scientific">Rhizobium sp. ZPR3</name>
    <dbReference type="NCBI Taxonomy" id="3158967"/>
    <lineage>
        <taxon>Bacteria</taxon>
        <taxon>Pseudomonadati</taxon>
        <taxon>Pseudomonadota</taxon>
        <taxon>Alphaproteobacteria</taxon>
        <taxon>Hyphomicrobiales</taxon>
        <taxon>Rhizobiaceae</taxon>
        <taxon>Rhizobium/Agrobacterium group</taxon>
        <taxon>Rhizobium</taxon>
    </lineage>
</organism>
<dbReference type="InterPro" id="IPR006361">
    <property type="entry name" value="Uroporphyrinogen_deCO2ase_HemE"/>
</dbReference>
<dbReference type="InterPro" id="IPR038071">
    <property type="entry name" value="UROD/MetE-like_sf"/>
</dbReference>
<proteinExistence type="inferred from homology"/>
<dbReference type="Pfam" id="PF01208">
    <property type="entry name" value="URO-D"/>
    <property type="match status" value="1"/>
</dbReference>
<comment type="function">
    <text evidence="7">Catalyzes the decarboxylation of four acetate groups of uroporphyrinogen-III to yield coproporphyrinogen-III.</text>
</comment>
<keyword evidence="4 7" id="KW-0210">Decarboxylase</keyword>
<dbReference type="GO" id="GO:0019353">
    <property type="term" value="P:protoporphyrinogen IX biosynthetic process from glutamate"/>
    <property type="evidence" value="ECO:0007669"/>
    <property type="project" value="TreeGrafter"/>
</dbReference>
<reference evidence="11" key="1">
    <citation type="submission" date="2024-06" db="EMBL/GenBank/DDBJ databases">
        <authorList>
            <person name="Li T."/>
            <person name="Gao R."/>
        </authorList>
    </citation>
    <scope>NUCLEOTIDE SEQUENCE</scope>
    <source>
        <strain evidence="11">ZPR3</strain>
        <plasmid evidence="11">unnamed3</plasmid>
    </source>
</reference>
<feature type="binding site" evidence="7">
    <location>
        <begin position="26"/>
        <end position="30"/>
    </location>
    <ligand>
        <name>substrate</name>
    </ligand>
</feature>
<dbReference type="GO" id="GO:0005829">
    <property type="term" value="C:cytosol"/>
    <property type="evidence" value="ECO:0007669"/>
    <property type="project" value="TreeGrafter"/>
</dbReference>
<evidence type="ECO:0000313" key="11">
    <source>
        <dbReference type="EMBL" id="XBT97798.1"/>
    </source>
</evidence>
<evidence type="ECO:0000256" key="4">
    <source>
        <dbReference type="ARBA" id="ARBA00022793"/>
    </source>
</evidence>